<evidence type="ECO:0000313" key="3">
    <source>
        <dbReference type="Proteomes" id="UP000286402"/>
    </source>
</evidence>
<feature type="transmembrane region" description="Helical" evidence="1">
    <location>
        <begin position="107"/>
        <end position="123"/>
    </location>
</feature>
<gene>
    <name evidence="2" type="ORF">BCY89_07060</name>
</gene>
<proteinExistence type="predicted"/>
<keyword evidence="3" id="KW-1185">Reference proteome</keyword>
<reference evidence="2 3" key="1">
    <citation type="submission" date="2016-07" db="EMBL/GenBank/DDBJ databases">
        <title>Genome analysis of Sphingobacterium siyangense T12B17.</title>
        <authorList>
            <person name="Xu D."/>
            <person name="Su Y."/>
            <person name="Zheng S."/>
        </authorList>
    </citation>
    <scope>NUCLEOTIDE SEQUENCE [LARGE SCALE GENOMIC DNA]</scope>
    <source>
        <strain evidence="2 3">T12B17</strain>
    </source>
</reference>
<feature type="transmembrane region" description="Helical" evidence="1">
    <location>
        <begin position="43"/>
        <end position="71"/>
    </location>
</feature>
<organism evidence="2 3">
    <name type="scientific">Sphingobacterium siyangense</name>
    <dbReference type="NCBI Taxonomy" id="459529"/>
    <lineage>
        <taxon>Bacteria</taxon>
        <taxon>Pseudomonadati</taxon>
        <taxon>Bacteroidota</taxon>
        <taxon>Sphingobacteriia</taxon>
        <taxon>Sphingobacteriales</taxon>
        <taxon>Sphingobacteriaceae</taxon>
        <taxon>Sphingobacterium</taxon>
    </lineage>
</organism>
<feature type="transmembrane region" description="Helical" evidence="1">
    <location>
        <begin position="12"/>
        <end position="31"/>
    </location>
</feature>
<protein>
    <submittedName>
        <fullName evidence="2">Uncharacterized protein</fullName>
    </submittedName>
</protein>
<keyword evidence="1" id="KW-1133">Transmembrane helix</keyword>
<dbReference type="EMBL" id="MCAQ01000023">
    <property type="protein sequence ID" value="RKF34719.1"/>
    <property type="molecule type" value="Genomic_DNA"/>
</dbReference>
<keyword evidence="1" id="KW-0812">Transmembrane</keyword>
<dbReference type="Proteomes" id="UP000286402">
    <property type="component" value="Unassembled WGS sequence"/>
</dbReference>
<feature type="transmembrane region" description="Helical" evidence="1">
    <location>
        <begin position="83"/>
        <end position="101"/>
    </location>
</feature>
<sequence>MLHSLRWSYIFKHWIGTLLLGTTLVTISPGFNSLNFPGTGQTILFSLLWLCYSTIYSIPTLICCTLAFYWFKSNTLNVNWIKMTLILITLAGIAMTMALTMGSMEWAIYYSIAAIITGILFKIEKV</sequence>
<comment type="caution">
    <text evidence="2">The sequence shown here is derived from an EMBL/GenBank/DDBJ whole genome shotgun (WGS) entry which is preliminary data.</text>
</comment>
<keyword evidence="1" id="KW-0472">Membrane</keyword>
<evidence type="ECO:0000313" key="2">
    <source>
        <dbReference type="EMBL" id="RKF34719.1"/>
    </source>
</evidence>
<evidence type="ECO:0000256" key="1">
    <source>
        <dbReference type="SAM" id="Phobius"/>
    </source>
</evidence>
<name>A0A420FP44_9SPHI</name>
<dbReference type="AlphaFoldDB" id="A0A420FP44"/>
<accession>A0A420FP44</accession>